<gene>
    <name evidence="5" type="ORF">MNBD_GAMMA04-520</name>
</gene>
<dbReference type="SMART" id="SM00490">
    <property type="entry name" value="HELICc"/>
    <property type="match status" value="1"/>
</dbReference>
<dbReference type="EMBL" id="UOFB01000361">
    <property type="protein sequence ID" value="VAW49566.1"/>
    <property type="molecule type" value="Genomic_DNA"/>
</dbReference>
<feature type="domain" description="Helicase C-terminal" evidence="4">
    <location>
        <begin position="922"/>
        <end position="1078"/>
    </location>
</feature>
<keyword evidence="5" id="KW-0547">Nucleotide-binding</keyword>
<dbReference type="InterPro" id="IPR049730">
    <property type="entry name" value="SNF2/RAD54-like_C"/>
</dbReference>
<dbReference type="InterPro" id="IPR007527">
    <property type="entry name" value="Znf_SWIM"/>
</dbReference>
<keyword evidence="5" id="KW-0067">ATP-binding</keyword>
<organism evidence="5">
    <name type="scientific">hydrothermal vent metagenome</name>
    <dbReference type="NCBI Taxonomy" id="652676"/>
    <lineage>
        <taxon>unclassified sequences</taxon>
        <taxon>metagenomes</taxon>
        <taxon>ecological metagenomes</taxon>
    </lineage>
</organism>
<dbReference type="SUPFAM" id="SSF52540">
    <property type="entry name" value="P-loop containing nucleoside triphosphate hydrolases"/>
    <property type="match status" value="2"/>
</dbReference>
<evidence type="ECO:0000256" key="1">
    <source>
        <dbReference type="ARBA" id="ARBA00022801"/>
    </source>
</evidence>
<feature type="domain" description="SWIM-type" evidence="2">
    <location>
        <begin position="61"/>
        <end position="95"/>
    </location>
</feature>
<keyword evidence="1" id="KW-0378">Hydrolase</keyword>
<evidence type="ECO:0000259" key="2">
    <source>
        <dbReference type="PROSITE" id="PS50966"/>
    </source>
</evidence>
<dbReference type="PROSITE" id="PS50966">
    <property type="entry name" value="ZF_SWIM"/>
    <property type="match status" value="1"/>
</dbReference>
<sequence length="1090" mass="123474">MLKLTKEDIIKGFDRPDYQRGFDYFNNGFVLDFNYRETPFGWEIESCVAGSGGNSYEQDIKILNIQTSGFSFLGNCDCPVEFNCKHVVAACLTLQSELNSISTGSNLKTISPKKPTLNEALNWLDNMAATYEEVLPNNEREEFIAYLLDFSRYSKNSLEVTLVATKPLKKGGLNKGRRIQPYTITAGYSNIAESALPEDHEICQLLDTIANSSMRMSLELEGEVGCITLFKILNTDRCFWQSTQGNPVSIGEERPLKLHWQNDQKNQTSLKLSIEPAGELLLTTPLLYVDETNPIIGMVSNAPYTLAQIKTLQQTPSIPLELVDEFSRKLVTTLPGITLPPPSEVKLTTIENETPQPILTLFGEMDSSGRHTHLMRLRFAYQTHELSVHPQTEWQTLEVDNVLLRIQRDLPAEDNAIDSLIALGFDPLSNSAGDLAFASYDNITAEAAKRWQLFLDDSVPVLKEQGWQIEIEDSFQLKFHQAQEWDVEIEGDNDWFDLRFDIEIKGQKQPLLPLIVQVLSEYDQDNLPEELTIPLGEHEYLSLPSAQIKPVLDILYELYSGDSLSDNGTLKMSRFDAARLAELDENSTAILHWQGGEALRELGKKLKNFKGITNTPIPKGLQATLRDYQQIGLNWLQFLREYQFGGVLADDMGLGKTVQTLAHLLVEKSQRRMNKPCLIIAPTSLMSNWRREAEQFTPELKVLVLQGANRRDYFDQIEHHDLVLSTYPLLVRDEDILLAHDFYYVILDEAQVIKNPRSKAAKVVRNIKAEHRLCLTGTPMENHLGELWSLFDFVMPGLLGNDKQFKQLFRTPIEKHGNAEQQTRLTKRIAPFMLRRTKTEVVSELPEKTEIISTVRLGKKQATLYESIRLTMEKKVQDSIASKGLGRSHIMILDALLKLRQTCCDPAILSLKQAHAVKESAKMEWLMDTVPEMLEEGRRILLFSQFTKMLTIIENALIKRGIAYSKLTGQTRKRDEAIEKFKSGEANIFLISLKAGGVGLNLAEADTVIHYDPWWNPAAENQATDRAHRIGQKNPVFVYKLITENTLEEKILAMQAKKQALAQGIYGKGKKEQDAKLTAADLKTLFEPLQ</sequence>
<dbReference type="InterPro" id="IPR038718">
    <property type="entry name" value="SNF2-like_sf"/>
</dbReference>
<evidence type="ECO:0000259" key="4">
    <source>
        <dbReference type="PROSITE" id="PS51194"/>
    </source>
</evidence>
<dbReference type="InterPro" id="IPR027417">
    <property type="entry name" value="P-loop_NTPase"/>
</dbReference>
<dbReference type="GO" id="GO:0008270">
    <property type="term" value="F:zinc ion binding"/>
    <property type="evidence" value="ECO:0007669"/>
    <property type="project" value="InterPro"/>
</dbReference>
<dbReference type="Pfam" id="PF08455">
    <property type="entry name" value="SNF2_assoc"/>
    <property type="match status" value="1"/>
</dbReference>
<evidence type="ECO:0000259" key="3">
    <source>
        <dbReference type="PROSITE" id="PS51192"/>
    </source>
</evidence>
<protein>
    <submittedName>
        <fullName evidence="5">DNA/RNA helicases, SNF2 family</fullName>
    </submittedName>
</protein>
<dbReference type="PROSITE" id="PS51192">
    <property type="entry name" value="HELICASE_ATP_BIND_1"/>
    <property type="match status" value="1"/>
</dbReference>
<dbReference type="GO" id="GO:0005524">
    <property type="term" value="F:ATP binding"/>
    <property type="evidence" value="ECO:0007669"/>
    <property type="project" value="InterPro"/>
</dbReference>
<dbReference type="Pfam" id="PF00271">
    <property type="entry name" value="Helicase_C"/>
    <property type="match status" value="1"/>
</dbReference>
<dbReference type="Pfam" id="PF00176">
    <property type="entry name" value="SNF2-rel_dom"/>
    <property type="match status" value="1"/>
</dbReference>
<dbReference type="GO" id="GO:0016787">
    <property type="term" value="F:hydrolase activity"/>
    <property type="evidence" value="ECO:0007669"/>
    <property type="project" value="UniProtKB-KW"/>
</dbReference>
<dbReference type="InterPro" id="IPR014001">
    <property type="entry name" value="Helicase_ATP-bd"/>
</dbReference>
<reference evidence="5" key="1">
    <citation type="submission" date="2018-06" db="EMBL/GenBank/DDBJ databases">
        <authorList>
            <person name="Zhirakovskaya E."/>
        </authorList>
    </citation>
    <scope>NUCLEOTIDE SEQUENCE</scope>
</reference>
<evidence type="ECO:0000313" key="5">
    <source>
        <dbReference type="EMBL" id="VAW49566.1"/>
    </source>
</evidence>
<dbReference type="CDD" id="cd18012">
    <property type="entry name" value="DEXQc_arch_SWI2_SNF2"/>
    <property type="match status" value="1"/>
</dbReference>
<dbReference type="InterPro" id="IPR000330">
    <property type="entry name" value="SNF2_N"/>
</dbReference>
<dbReference type="CDD" id="cd18793">
    <property type="entry name" value="SF2_C_SNF"/>
    <property type="match status" value="1"/>
</dbReference>
<feature type="domain" description="Helicase ATP-binding" evidence="3">
    <location>
        <begin position="637"/>
        <end position="797"/>
    </location>
</feature>
<dbReference type="AlphaFoldDB" id="A0A3B0WYY8"/>
<dbReference type="InterPro" id="IPR001650">
    <property type="entry name" value="Helicase_C-like"/>
</dbReference>
<dbReference type="InterPro" id="IPR013663">
    <property type="entry name" value="Helicase_SWF/SNF/SWI_bac"/>
</dbReference>
<accession>A0A3B0WYY8</accession>
<dbReference type="PROSITE" id="PS51194">
    <property type="entry name" value="HELICASE_CTER"/>
    <property type="match status" value="1"/>
</dbReference>
<dbReference type="Gene3D" id="3.40.50.10810">
    <property type="entry name" value="Tandem AAA-ATPase domain"/>
    <property type="match status" value="1"/>
</dbReference>
<name>A0A3B0WYY8_9ZZZZ</name>
<proteinExistence type="predicted"/>
<dbReference type="Gene3D" id="3.40.50.300">
    <property type="entry name" value="P-loop containing nucleotide triphosphate hydrolases"/>
    <property type="match status" value="1"/>
</dbReference>
<dbReference type="GO" id="GO:0004386">
    <property type="term" value="F:helicase activity"/>
    <property type="evidence" value="ECO:0007669"/>
    <property type="project" value="UniProtKB-KW"/>
</dbReference>
<dbReference type="SMART" id="SM00487">
    <property type="entry name" value="DEXDc"/>
    <property type="match status" value="1"/>
</dbReference>
<dbReference type="PANTHER" id="PTHR10799">
    <property type="entry name" value="SNF2/RAD54 HELICASE FAMILY"/>
    <property type="match status" value="1"/>
</dbReference>
<keyword evidence="5" id="KW-0347">Helicase</keyword>